<dbReference type="InterPro" id="IPR029032">
    <property type="entry name" value="AhpD-like"/>
</dbReference>
<reference evidence="1 2" key="1">
    <citation type="submission" date="2018-05" db="EMBL/GenBank/DDBJ databases">
        <title>Complete genome sequence of sponge-derived Streptomyces sp. HNM0039.</title>
        <authorList>
            <person name="Huang X."/>
            <person name="Zhou S."/>
        </authorList>
    </citation>
    <scope>NUCLEOTIDE SEQUENCE [LARGE SCALE GENOMIC DNA]</scope>
    <source>
        <strain evidence="1 2">HNM0039</strain>
    </source>
</reference>
<dbReference type="EMBL" id="CP029188">
    <property type="protein sequence ID" value="AWI29132.1"/>
    <property type="molecule type" value="Genomic_DNA"/>
</dbReference>
<evidence type="ECO:0000313" key="1">
    <source>
        <dbReference type="EMBL" id="AWI29132.1"/>
    </source>
</evidence>
<dbReference type="OrthoDB" id="4704294at2"/>
<accession>A0A2S1SRV0</accession>
<dbReference type="RefSeq" id="WP_027734737.1">
    <property type="nucleotide sequence ID" value="NZ_CP029188.1"/>
</dbReference>
<dbReference type="PANTHER" id="PTHR34846">
    <property type="entry name" value="4-CARBOXYMUCONOLACTONE DECARBOXYLASE FAMILY PROTEIN (AFU_ORTHOLOGUE AFUA_6G11590)"/>
    <property type="match status" value="1"/>
</dbReference>
<dbReference type="AlphaFoldDB" id="A0A2S1SRV0"/>
<evidence type="ECO:0008006" key="3">
    <source>
        <dbReference type="Google" id="ProtNLM"/>
    </source>
</evidence>
<dbReference type="PANTHER" id="PTHR34846:SF11">
    <property type="entry name" value="4-CARBOXYMUCONOLACTONE DECARBOXYLASE FAMILY PROTEIN (AFU_ORTHOLOGUE AFUA_6G11590)"/>
    <property type="match status" value="1"/>
</dbReference>
<protein>
    <recommendedName>
        <fullName evidence="3">Carboxymuconolactone decarboxylase family protein</fullName>
    </recommendedName>
</protein>
<organism evidence="1 2">
    <name type="scientific">Streptomyces tirandamycinicus</name>
    <dbReference type="NCBI Taxonomy" id="2174846"/>
    <lineage>
        <taxon>Bacteria</taxon>
        <taxon>Bacillati</taxon>
        <taxon>Actinomycetota</taxon>
        <taxon>Actinomycetes</taxon>
        <taxon>Kitasatosporales</taxon>
        <taxon>Streptomycetaceae</taxon>
        <taxon>Streptomyces</taxon>
    </lineage>
</organism>
<dbReference type="Proteomes" id="UP000244900">
    <property type="component" value="Chromosome"/>
</dbReference>
<dbReference type="SUPFAM" id="SSF69118">
    <property type="entry name" value="AhpD-like"/>
    <property type="match status" value="1"/>
</dbReference>
<proteinExistence type="predicted"/>
<dbReference type="KEGG" id="stir:DDW44_10290"/>
<keyword evidence="2" id="KW-1185">Reference proteome</keyword>
<name>A0A2S1SRV0_9ACTN</name>
<evidence type="ECO:0000313" key="2">
    <source>
        <dbReference type="Proteomes" id="UP000244900"/>
    </source>
</evidence>
<dbReference type="Gene3D" id="1.20.1290.10">
    <property type="entry name" value="AhpD-like"/>
    <property type="match status" value="1"/>
</dbReference>
<sequence>MHTLRQENLPKLDLPTDDELAPETVEFLASMPPLNVWRMIARTGVAREYRTLLSVMFGKDWFPGADREVIALRTFRQNGSDYEIPQHFVLAEAAGLPREASRAVLDDELDRLSPWHRRLCRMVDDMAADAKLGADQVRELVSHYGSQDMAARAIMIMAWFPMLTRFVDTTGVPVETVPDAYDGLSVPTGHG</sequence>
<gene>
    <name evidence="1" type="ORF">DDW44_10290</name>
</gene>